<protein>
    <submittedName>
        <fullName evidence="2">Uncharacterized protein</fullName>
    </submittedName>
</protein>
<feature type="compositionally biased region" description="Low complexity" evidence="1">
    <location>
        <begin position="84"/>
        <end position="94"/>
    </location>
</feature>
<evidence type="ECO:0000313" key="3">
    <source>
        <dbReference type="Proteomes" id="UP000287651"/>
    </source>
</evidence>
<accession>A0A426YSD2</accession>
<feature type="compositionally biased region" description="Gly residues" evidence="1">
    <location>
        <begin position="61"/>
        <end position="70"/>
    </location>
</feature>
<proteinExistence type="predicted"/>
<dbReference type="Proteomes" id="UP000287651">
    <property type="component" value="Unassembled WGS sequence"/>
</dbReference>
<dbReference type="AlphaFoldDB" id="A0A426YSD2"/>
<gene>
    <name evidence="2" type="ORF">B296_00025494</name>
</gene>
<name>A0A426YSD2_ENSVE</name>
<feature type="region of interest" description="Disordered" evidence="1">
    <location>
        <begin position="48"/>
        <end position="94"/>
    </location>
</feature>
<comment type="caution">
    <text evidence="2">The sequence shown here is derived from an EMBL/GenBank/DDBJ whole genome shotgun (WGS) entry which is preliminary data.</text>
</comment>
<dbReference type="EMBL" id="AMZH03010498">
    <property type="protein sequence ID" value="RRT54638.1"/>
    <property type="molecule type" value="Genomic_DNA"/>
</dbReference>
<evidence type="ECO:0000313" key="2">
    <source>
        <dbReference type="EMBL" id="RRT54638.1"/>
    </source>
</evidence>
<reference evidence="2 3" key="1">
    <citation type="journal article" date="2014" name="Agronomy (Basel)">
        <title>A Draft Genome Sequence for Ensete ventricosum, the Drought-Tolerant Tree Against Hunger.</title>
        <authorList>
            <person name="Harrison J."/>
            <person name="Moore K.A."/>
            <person name="Paszkiewicz K."/>
            <person name="Jones T."/>
            <person name="Grant M."/>
            <person name="Ambacheew D."/>
            <person name="Muzemil S."/>
            <person name="Studholme D.J."/>
        </authorList>
    </citation>
    <scope>NUCLEOTIDE SEQUENCE [LARGE SCALE GENOMIC DNA]</scope>
</reference>
<evidence type="ECO:0000256" key="1">
    <source>
        <dbReference type="SAM" id="MobiDB-lite"/>
    </source>
</evidence>
<organism evidence="2 3">
    <name type="scientific">Ensete ventricosum</name>
    <name type="common">Abyssinian banana</name>
    <name type="synonym">Musa ensete</name>
    <dbReference type="NCBI Taxonomy" id="4639"/>
    <lineage>
        <taxon>Eukaryota</taxon>
        <taxon>Viridiplantae</taxon>
        <taxon>Streptophyta</taxon>
        <taxon>Embryophyta</taxon>
        <taxon>Tracheophyta</taxon>
        <taxon>Spermatophyta</taxon>
        <taxon>Magnoliopsida</taxon>
        <taxon>Liliopsida</taxon>
        <taxon>Zingiberales</taxon>
        <taxon>Musaceae</taxon>
        <taxon>Ensete</taxon>
    </lineage>
</organism>
<sequence length="94" mass="10373">MERRPVESIEYKVRRRIDRDAPTHLPLHEPAQVLGVGFLELPRQSLQPHSEVPIRSRQGLVGLGRQGGEGRLGDRDFGRGGEGTEALGGVKALR</sequence>